<dbReference type="InterPro" id="IPR002509">
    <property type="entry name" value="NODB_dom"/>
</dbReference>
<feature type="region of interest" description="Disordered" evidence="3">
    <location>
        <begin position="34"/>
        <end position="73"/>
    </location>
</feature>
<evidence type="ECO:0000313" key="6">
    <source>
        <dbReference type="EMBL" id="GFZ32693.1"/>
    </source>
</evidence>
<accession>A0ABQ1ED09</accession>
<keyword evidence="2" id="KW-0732">Signal</keyword>
<dbReference type="Gene3D" id="3.20.20.370">
    <property type="entry name" value="Glycoside hydrolase/deacetylase"/>
    <property type="match status" value="1"/>
</dbReference>
<proteinExistence type="predicted"/>
<dbReference type="EMBL" id="BMBA01000003">
    <property type="protein sequence ID" value="GFZ32693.1"/>
    <property type="molecule type" value="Genomic_DNA"/>
</dbReference>
<feature type="compositionally biased region" description="Basic and acidic residues" evidence="3">
    <location>
        <begin position="41"/>
        <end position="52"/>
    </location>
</feature>
<evidence type="ECO:0000259" key="5">
    <source>
        <dbReference type="PROSITE" id="PS51677"/>
    </source>
</evidence>
<dbReference type="Pfam" id="PF01522">
    <property type="entry name" value="Polysacc_deac_1"/>
    <property type="match status" value="1"/>
</dbReference>
<dbReference type="SUPFAM" id="SSF88713">
    <property type="entry name" value="Glycoside hydrolase/deacetylase"/>
    <property type="match status" value="1"/>
</dbReference>
<evidence type="ECO:0000313" key="7">
    <source>
        <dbReference type="Proteomes" id="UP000663802"/>
    </source>
</evidence>
<sequence length="309" mass="34710">MNKKDTFLSIACIILAISIVFVVFIGQSAKNHNSSATLETKNTKDTAKETDKTPSTTDKNIDNTKNTSTDNSNKDRFSGLKLTNADNGLPILCYHDISSSKGSDLVLDPAKFKEQMKYLKDNGYFPITLDELYSYLKEDKGIPEKSIVITFDDGYLGTYTYAFPILKEFGFKATIFMISDYVNNPSYLSVEQIKELSNYGIDIQNHFGEVSNISKLNINKQIDTLKKSKQTLEGFLSKSISYVAFPASNLTEDSKKAAEQAGYKMSFNLQSTTLALADKKDNIYNLDRLYIGNKHTLNDFIKILNTKKK</sequence>
<feature type="compositionally biased region" description="Low complexity" evidence="3">
    <location>
        <begin position="55"/>
        <end position="71"/>
    </location>
</feature>
<evidence type="ECO:0000256" key="4">
    <source>
        <dbReference type="SAM" id="Phobius"/>
    </source>
</evidence>
<name>A0ABQ1ED09_9CLOT</name>
<comment type="caution">
    <text evidence="6">The sequence shown here is derived from an EMBL/GenBank/DDBJ whole genome shotgun (WGS) entry which is preliminary data.</text>
</comment>
<dbReference type="InterPro" id="IPR011330">
    <property type="entry name" value="Glyco_hydro/deAcase_b/a-brl"/>
</dbReference>
<comment type="subcellular location">
    <subcellularLocation>
        <location evidence="1">Secreted</location>
    </subcellularLocation>
</comment>
<feature type="transmembrane region" description="Helical" evidence="4">
    <location>
        <begin position="7"/>
        <end position="26"/>
    </location>
</feature>
<dbReference type="PROSITE" id="PS51677">
    <property type="entry name" value="NODB"/>
    <property type="match status" value="1"/>
</dbReference>
<gene>
    <name evidence="6" type="ORF">CSC2_32190</name>
</gene>
<feature type="domain" description="NodB homology" evidence="5">
    <location>
        <begin position="145"/>
        <end position="309"/>
    </location>
</feature>
<reference evidence="6 7" key="1">
    <citation type="journal article" date="2021" name="Int. J. Syst. Evol. Microbiol.">
        <title>Clostridium zeae sp. nov., isolated from corn silage.</title>
        <authorList>
            <person name="Kobayashi H."/>
            <person name="Tanizawa Y."/>
            <person name="Yagura M."/>
            <person name="Sakamoto M."/>
            <person name="Ohkuma M."/>
            <person name="Tohno M."/>
        </authorList>
    </citation>
    <scope>NUCLEOTIDE SEQUENCE [LARGE SCALE GENOMIC DNA]</scope>
    <source>
        <strain evidence="6 7">CSC2</strain>
    </source>
</reference>
<evidence type="ECO:0000256" key="3">
    <source>
        <dbReference type="SAM" id="MobiDB-lite"/>
    </source>
</evidence>
<keyword evidence="4" id="KW-0812">Transmembrane</keyword>
<protein>
    <submittedName>
        <fullName evidence="6">Deacetylase</fullName>
    </submittedName>
</protein>
<dbReference type="Proteomes" id="UP000663802">
    <property type="component" value="Unassembled WGS sequence"/>
</dbReference>
<keyword evidence="4" id="KW-1133">Transmembrane helix</keyword>
<dbReference type="PANTHER" id="PTHR34216">
    <property type="match status" value="1"/>
</dbReference>
<keyword evidence="7" id="KW-1185">Reference proteome</keyword>
<keyword evidence="4" id="KW-0472">Membrane</keyword>
<dbReference type="RefSeq" id="WP_206870967.1">
    <property type="nucleotide sequence ID" value="NZ_BMBA01000003.1"/>
</dbReference>
<dbReference type="InterPro" id="IPR051398">
    <property type="entry name" value="Polysacch_Deacetylase"/>
</dbReference>
<dbReference type="PANTHER" id="PTHR34216:SF3">
    <property type="entry name" value="POLY-BETA-1,6-N-ACETYL-D-GLUCOSAMINE N-DEACETYLASE"/>
    <property type="match status" value="1"/>
</dbReference>
<evidence type="ECO:0000256" key="1">
    <source>
        <dbReference type="ARBA" id="ARBA00004613"/>
    </source>
</evidence>
<evidence type="ECO:0000256" key="2">
    <source>
        <dbReference type="ARBA" id="ARBA00022729"/>
    </source>
</evidence>
<organism evidence="6 7">
    <name type="scientific">Clostridium zeae</name>
    <dbReference type="NCBI Taxonomy" id="2759022"/>
    <lineage>
        <taxon>Bacteria</taxon>
        <taxon>Bacillati</taxon>
        <taxon>Bacillota</taxon>
        <taxon>Clostridia</taxon>
        <taxon>Eubacteriales</taxon>
        <taxon>Clostridiaceae</taxon>
        <taxon>Clostridium</taxon>
    </lineage>
</organism>